<protein>
    <submittedName>
        <fullName evidence="3">CHAT domain-containing protein</fullName>
    </submittedName>
</protein>
<feature type="compositionally biased region" description="Basic and acidic residues" evidence="1">
    <location>
        <begin position="401"/>
        <end position="411"/>
    </location>
</feature>
<dbReference type="EMBL" id="JBHSRD010000003">
    <property type="protein sequence ID" value="MFC6006681.1"/>
    <property type="molecule type" value="Genomic_DNA"/>
</dbReference>
<evidence type="ECO:0000259" key="2">
    <source>
        <dbReference type="Pfam" id="PF12770"/>
    </source>
</evidence>
<accession>A0ABW1JBM5</accession>
<comment type="caution">
    <text evidence="3">The sequence shown here is derived from an EMBL/GenBank/DDBJ whole genome shotgun (WGS) entry which is preliminary data.</text>
</comment>
<evidence type="ECO:0000313" key="4">
    <source>
        <dbReference type="Proteomes" id="UP001596189"/>
    </source>
</evidence>
<keyword evidence="4" id="KW-1185">Reference proteome</keyword>
<proteinExistence type="predicted"/>
<dbReference type="Proteomes" id="UP001596189">
    <property type="component" value="Unassembled WGS sequence"/>
</dbReference>
<dbReference type="Pfam" id="PF12770">
    <property type="entry name" value="CHAT"/>
    <property type="match status" value="2"/>
</dbReference>
<sequence>MTDRPPINVRETRAMTGFLRDAVEAGSEQERDAALDAGIVAWGREFVDLLRFAAGEAPDPWQPVLDAGLTRLLRWLGGAVLTARADEDERRAIVALEVAELTPALARLAVEALRRLPAGHPLRREHLDVALARARRHLVDPQTDDEVEGRLLTLGSLIDQDPDGEDVDDLVAEGERLLPRGRDPFSRRAFRMAAGAVFMGRLIASRDAEDRAGVTDAARRVHELLDPVVEGLTEAGDATALPLAALAYELDDDEGAALDLYLRALDGEHAEALTEEQRLTALTAVLRTGVLVGRHEPVTAFARETLGRLVFRYATEPDPQRAGEQREAVDAALANIGSACAATGDLDLLLWALETTSSARLRYRRAIRQGRSAASIRKLEAALWSAERGTGGTGSSGGGSGDRELRREGRAARQVTAVARLREAHRREALRHRRELAVPTADEVSGRLRRGEGVAVLGAGRWGTAVLLLEGAGPPDGEAVGGGVLDEPLHAWANTLGSDDPAGWAYAVGLPWAFDTLAGADRRAALERALAKADEQVGRLLLAWSGERGLDRVWLVPHGILGLLPWWAVPSLRGLDVRQVACLAMLPSARGAAQLRGPAVVVGNATGDLPAASAEAGSVAARLRARGVPVADLPVDECTEDGVAAAVSGARLLHFCGHATSEMTDSARSALHVRPDPRWSGPSVLEELDRLVAGASWRGEPDEARSAEVRLDDGTGPPLPGLLREEDVGGGVTLRHLEHGPAGTLQAVYVGDRLVRLAELWSAGDMAVSGALRDVRLAVLSACQSGGGALSLGSDELGGLPAAMLLAGVRSIVCTAWTVDDVLAAVSADLLWELLCAQPSGLVDLYVLVGEVRDRLAQLSRDDAARRIGDLRAAAPDGRTRFRLEAAAAGLAPGRPFARPFEWAPLYVVGEPLVRWRPAS</sequence>
<feature type="domain" description="CHAT" evidence="2">
    <location>
        <begin position="541"/>
        <end position="676"/>
    </location>
</feature>
<feature type="region of interest" description="Disordered" evidence="1">
    <location>
        <begin position="387"/>
        <end position="411"/>
    </location>
</feature>
<gene>
    <name evidence="3" type="ORF">ACFQDO_06005</name>
</gene>
<evidence type="ECO:0000313" key="3">
    <source>
        <dbReference type="EMBL" id="MFC6006681.1"/>
    </source>
</evidence>
<name>A0ABW1JBM5_9ACTN</name>
<dbReference type="InterPro" id="IPR024983">
    <property type="entry name" value="CHAT_dom"/>
</dbReference>
<evidence type="ECO:0000256" key="1">
    <source>
        <dbReference type="SAM" id="MobiDB-lite"/>
    </source>
</evidence>
<feature type="domain" description="CHAT" evidence="2">
    <location>
        <begin position="745"/>
        <end position="911"/>
    </location>
</feature>
<dbReference type="RefSeq" id="WP_345718159.1">
    <property type="nucleotide sequence ID" value="NZ_BAABFP010000008.1"/>
</dbReference>
<reference evidence="4" key="1">
    <citation type="journal article" date="2019" name="Int. J. Syst. Evol. Microbiol.">
        <title>The Global Catalogue of Microorganisms (GCM) 10K type strain sequencing project: providing services to taxonomists for standard genome sequencing and annotation.</title>
        <authorList>
            <consortium name="The Broad Institute Genomics Platform"/>
            <consortium name="The Broad Institute Genome Sequencing Center for Infectious Disease"/>
            <person name="Wu L."/>
            <person name="Ma J."/>
        </authorList>
    </citation>
    <scope>NUCLEOTIDE SEQUENCE [LARGE SCALE GENOMIC DNA]</scope>
    <source>
        <strain evidence="4">KACC 14249</strain>
    </source>
</reference>
<feature type="compositionally biased region" description="Gly residues" evidence="1">
    <location>
        <begin position="389"/>
        <end position="400"/>
    </location>
</feature>
<organism evidence="3 4">
    <name type="scientific">Angustibacter luteus</name>
    <dbReference type="NCBI Taxonomy" id="658456"/>
    <lineage>
        <taxon>Bacteria</taxon>
        <taxon>Bacillati</taxon>
        <taxon>Actinomycetota</taxon>
        <taxon>Actinomycetes</taxon>
        <taxon>Kineosporiales</taxon>
        <taxon>Kineosporiaceae</taxon>
    </lineage>
</organism>